<dbReference type="GO" id="GO:0016020">
    <property type="term" value="C:membrane"/>
    <property type="evidence" value="ECO:0007669"/>
    <property type="project" value="UniProtKB-SubCell"/>
</dbReference>
<evidence type="ECO:0000256" key="3">
    <source>
        <dbReference type="ARBA" id="ARBA00022989"/>
    </source>
</evidence>
<dbReference type="Pfam" id="PF00001">
    <property type="entry name" value="7tm_1"/>
    <property type="match status" value="1"/>
</dbReference>
<dbReference type="Proteomes" id="UP000264800">
    <property type="component" value="Unplaced"/>
</dbReference>
<reference evidence="7" key="1">
    <citation type="submission" date="2025-08" db="UniProtKB">
        <authorList>
            <consortium name="Ensembl"/>
        </authorList>
    </citation>
    <scope>IDENTIFICATION</scope>
</reference>
<evidence type="ECO:0000256" key="5">
    <source>
        <dbReference type="SAM" id="Phobius"/>
    </source>
</evidence>
<reference evidence="7" key="2">
    <citation type="submission" date="2025-09" db="UniProtKB">
        <authorList>
            <consortium name="Ensembl"/>
        </authorList>
    </citation>
    <scope>IDENTIFICATION</scope>
</reference>
<accession>A0A3Q3AP85</accession>
<evidence type="ECO:0000313" key="7">
    <source>
        <dbReference type="Ensembl" id="ENSKMAP00000018216.1"/>
    </source>
</evidence>
<dbReference type="GO" id="GO:0004930">
    <property type="term" value="F:G protein-coupled receptor activity"/>
    <property type="evidence" value="ECO:0007669"/>
    <property type="project" value="InterPro"/>
</dbReference>
<dbReference type="PROSITE" id="PS50262">
    <property type="entry name" value="G_PROTEIN_RECEP_F1_2"/>
    <property type="match status" value="1"/>
</dbReference>
<protein>
    <submittedName>
        <fullName evidence="7">Histamine H3 receptor-like</fullName>
    </submittedName>
</protein>
<dbReference type="SUPFAM" id="SSF81321">
    <property type="entry name" value="Family A G protein-coupled receptor-like"/>
    <property type="match status" value="1"/>
</dbReference>
<evidence type="ECO:0000313" key="8">
    <source>
        <dbReference type="Proteomes" id="UP000264800"/>
    </source>
</evidence>
<dbReference type="Gene3D" id="1.20.1070.10">
    <property type="entry name" value="Rhodopsin 7-helix transmembrane proteins"/>
    <property type="match status" value="1"/>
</dbReference>
<dbReference type="GeneTree" id="ENSGT00940000163206"/>
<proteinExistence type="predicted"/>
<feature type="domain" description="G-protein coupled receptors family 1 profile" evidence="6">
    <location>
        <begin position="28"/>
        <end position="67"/>
    </location>
</feature>
<name>A0A3Q3AP85_KRYMA</name>
<evidence type="ECO:0000256" key="2">
    <source>
        <dbReference type="ARBA" id="ARBA00022692"/>
    </source>
</evidence>
<keyword evidence="8" id="KW-1185">Reference proteome</keyword>
<evidence type="ECO:0000259" key="6">
    <source>
        <dbReference type="PROSITE" id="PS50262"/>
    </source>
</evidence>
<dbReference type="AlphaFoldDB" id="A0A3Q3AP85"/>
<dbReference type="InterPro" id="IPR000276">
    <property type="entry name" value="GPCR_Rhodpsn"/>
</dbReference>
<keyword evidence="4 5" id="KW-0472">Membrane</keyword>
<comment type="subcellular location">
    <subcellularLocation>
        <location evidence="1">Membrane</location>
    </subcellularLocation>
</comment>
<sequence length="67" mass="7696">MPTSSQSDSNSTGYYFDNPSTRVQHMLGNALVILAFKVDKSLRRQCNYYFLNLAISDFLVVLLQKKF</sequence>
<organism evidence="7 8">
    <name type="scientific">Kryptolebias marmoratus</name>
    <name type="common">Mangrove killifish</name>
    <name type="synonym">Rivulus marmoratus</name>
    <dbReference type="NCBI Taxonomy" id="37003"/>
    <lineage>
        <taxon>Eukaryota</taxon>
        <taxon>Metazoa</taxon>
        <taxon>Chordata</taxon>
        <taxon>Craniata</taxon>
        <taxon>Vertebrata</taxon>
        <taxon>Euteleostomi</taxon>
        <taxon>Actinopterygii</taxon>
        <taxon>Neopterygii</taxon>
        <taxon>Teleostei</taxon>
        <taxon>Neoteleostei</taxon>
        <taxon>Acanthomorphata</taxon>
        <taxon>Ovalentaria</taxon>
        <taxon>Atherinomorphae</taxon>
        <taxon>Cyprinodontiformes</taxon>
        <taxon>Rivulidae</taxon>
        <taxon>Kryptolebias</taxon>
    </lineage>
</organism>
<keyword evidence="3 5" id="KW-1133">Transmembrane helix</keyword>
<keyword evidence="2 5" id="KW-0812">Transmembrane</keyword>
<feature type="transmembrane region" description="Helical" evidence="5">
    <location>
        <begin position="46"/>
        <end position="64"/>
    </location>
</feature>
<evidence type="ECO:0000256" key="1">
    <source>
        <dbReference type="ARBA" id="ARBA00004370"/>
    </source>
</evidence>
<dbReference type="InterPro" id="IPR017452">
    <property type="entry name" value="GPCR_Rhodpsn_7TM"/>
</dbReference>
<evidence type="ECO:0000256" key="4">
    <source>
        <dbReference type="ARBA" id="ARBA00023136"/>
    </source>
</evidence>
<dbReference type="Ensembl" id="ENSKMAT00000018468.1">
    <property type="protein sequence ID" value="ENSKMAP00000018216.1"/>
    <property type="gene ID" value="ENSKMAG00000013538.1"/>
</dbReference>